<name>A0A2T2X9C5_9FIRM</name>
<sequence>MMHKISLTWRWIFAAAIVLIAVGAWLFWAVAASGNARRDRPKAASTPGYDTITVHGIRTEEALLMTGEPTWLQQRWIIDGRPPLYWSQQSRVYYFSPTILNTAYPNGMAVYVSAPFWWDPLSAPITGAPLTLQVPTGLTSKLSALLNGP</sequence>
<accession>A0A2T2X9C5</accession>
<proteinExistence type="predicted"/>
<reference evidence="1 2" key="1">
    <citation type="journal article" date="2014" name="BMC Genomics">
        <title>Comparison of environmental and isolate Sulfobacillus genomes reveals diverse carbon, sulfur, nitrogen, and hydrogen metabolisms.</title>
        <authorList>
            <person name="Justice N.B."/>
            <person name="Norman A."/>
            <person name="Brown C.T."/>
            <person name="Singh A."/>
            <person name="Thomas B.C."/>
            <person name="Banfield J.F."/>
        </authorList>
    </citation>
    <scope>NUCLEOTIDE SEQUENCE [LARGE SCALE GENOMIC DNA]</scope>
    <source>
        <strain evidence="1">AMDSBA4</strain>
    </source>
</reference>
<comment type="caution">
    <text evidence="1">The sequence shown here is derived from an EMBL/GenBank/DDBJ whole genome shotgun (WGS) entry which is preliminary data.</text>
</comment>
<dbReference type="EMBL" id="PXYW01000070">
    <property type="protein sequence ID" value="PSR31046.1"/>
    <property type="molecule type" value="Genomic_DNA"/>
</dbReference>
<evidence type="ECO:0000313" key="2">
    <source>
        <dbReference type="Proteomes" id="UP000242972"/>
    </source>
</evidence>
<organism evidence="1 2">
    <name type="scientific">Sulfobacillus benefaciens</name>
    <dbReference type="NCBI Taxonomy" id="453960"/>
    <lineage>
        <taxon>Bacteria</taxon>
        <taxon>Bacillati</taxon>
        <taxon>Bacillota</taxon>
        <taxon>Clostridia</taxon>
        <taxon>Eubacteriales</taxon>
        <taxon>Clostridiales Family XVII. Incertae Sedis</taxon>
        <taxon>Sulfobacillus</taxon>
    </lineage>
</organism>
<gene>
    <name evidence="1" type="ORF">C7B46_17285</name>
</gene>
<dbReference type="Proteomes" id="UP000242972">
    <property type="component" value="Unassembled WGS sequence"/>
</dbReference>
<dbReference type="AlphaFoldDB" id="A0A2T2X9C5"/>
<evidence type="ECO:0000313" key="1">
    <source>
        <dbReference type="EMBL" id="PSR31046.1"/>
    </source>
</evidence>
<protein>
    <submittedName>
        <fullName evidence="1">Uncharacterized protein</fullName>
    </submittedName>
</protein>